<proteinExistence type="predicted"/>
<gene>
    <name evidence="10" type="primary">LOC115880294</name>
</gene>
<dbReference type="OrthoDB" id="6020543at2759"/>
<dbReference type="PANTHER" id="PTHR23301:SF0">
    <property type="entry name" value="CHITIN-BINDING TYPE-2 DOMAIN-CONTAINING PROTEIN-RELATED"/>
    <property type="match status" value="1"/>
</dbReference>
<accession>A0A6J2XPA5</accession>
<sequence length="164" mass="17980">MIRILFFGALLLDIAFSQTTIPPPVCPSQEPTDPAIYLPDDYNCGAFYECNGGQATRLVCPSGTYYDESLNVCNFAEDVTCGTRPTTPEPPTSSQGTTLEPTSEVTTSFTGTTESPPTTTPPWFSTESTHEPWETTSKVAKISKQPISKKSSNQLMHRLKNYNN</sequence>
<evidence type="ECO:0000256" key="1">
    <source>
        <dbReference type="ARBA" id="ARBA00022669"/>
    </source>
</evidence>
<evidence type="ECO:0000256" key="4">
    <source>
        <dbReference type="ARBA" id="ARBA00023157"/>
    </source>
</evidence>
<evidence type="ECO:0000313" key="10">
    <source>
        <dbReference type="RefSeq" id="XP_030753338.1"/>
    </source>
</evidence>
<dbReference type="GO" id="GO:0008061">
    <property type="term" value="F:chitin binding"/>
    <property type="evidence" value="ECO:0007669"/>
    <property type="project" value="UniProtKB-KW"/>
</dbReference>
<dbReference type="AlphaFoldDB" id="A0A6J2XPA5"/>
<keyword evidence="4" id="KW-1015">Disulfide bond</keyword>
<evidence type="ECO:0000256" key="6">
    <source>
        <dbReference type="SAM" id="MobiDB-lite"/>
    </source>
</evidence>
<dbReference type="InterPro" id="IPR051940">
    <property type="entry name" value="Chitin_bind-dev_reg"/>
</dbReference>
<dbReference type="KEGG" id="soy:115880294"/>
<dbReference type="InterPro" id="IPR036508">
    <property type="entry name" value="Chitin-bd_dom_sf"/>
</dbReference>
<dbReference type="PANTHER" id="PTHR23301">
    <property type="entry name" value="CHITIN BINDING PERITROPHIN-A"/>
    <property type="match status" value="1"/>
</dbReference>
<feature type="compositionally biased region" description="Low complexity" evidence="6">
    <location>
        <begin position="82"/>
        <end position="127"/>
    </location>
</feature>
<dbReference type="Proteomes" id="UP000504635">
    <property type="component" value="Unplaced"/>
</dbReference>
<dbReference type="GO" id="GO:0005576">
    <property type="term" value="C:extracellular region"/>
    <property type="evidence" value="ECO:0007669"/>
    <property type="project" value="InterPro"/>
</dbReference>
<evidence type="ECO:0000256" key="5">
    <source>
        <dbReference type="ARBA" id="ARBA00023180"/>
    </source>
</evidence>
<feature type="compositionally biased region" description="Low complexity" evidence="6">
    <location>
        <begin position="142"/>
        <end position="152"/>
    </location>
</feature>
<keyword evidence="1" id="KW-0147">Chitin-binding</keyword>
<evidence type="ECO:0000256" key="3">
    <source>
        <dbReference type="ARBA" id="ARBA00022737"/>
    </source>
</evidence>
<dbReference type="Gene3D" id="2.170.140.10">
    <property type="entry name" value="Chitin binding domain"/>
    <property type="match status" value="1"/>
</dbReference>
<evidence type="ECO:0000259" key="8">
    <source>
        <dbReference type="PROSITE" id="PS50940"/>
    </source>
</evidence>
<feature type="domain" description="Chitin-binding type-2" evidence="8">
    <location>
        <begin position="23"/>
        <end position="83"/>
    </location>
</feature>
<name>A0A6J2XPA5_SITOR</name>
<keyword evidence="5" id="KW-0325">Glycoprotein</keyword>
<dbReference type="InParanoid" id="A0A6J2XPA5"/>
<dbReference type="PROSITE" id="PS50940">
    <property type="entry name" value="CHIT_BIND_II"/>
    <property type="match status" value="1"/>
</dbReference>
<keyword evidence="3" id="KW-0677">Repeat</keyword>
<feature type="region of interest" description="Disordered" evidence="6">
    <location>
        <begin position="82"/>
        <end position="164"/>
    </location>
</feature>
<dbReference type="Pfam" id="PF01607">
    <property type="entry name" value="CBM_14"/>
    <property type="match status" value="1"/>
</dbReference>
<dbReference type="InterPro" id="IPR002557">
    <property type="entry name" value="Chitin-bd_dom"/>
</dbReference>
<dbReference type="SMART" id="SM00494">
    <property type="entry name" value="ChtBD2"/>
    <property type="match status" value="1"/>
</dbReference>
<feature type="signal peptide" evidence="7">
    <location>
        <begin position="1"/>
        <end position="17"/>
    </location>
</feature>
<keyword evidence="9" id="KW-1185">Reference proteome</keyword>
<reference evidence="10" key="1">
    <citation type="submission" date="2025-08" db="UniProtKB">
        <authorList>
            <consortium name="RefSeq"/>
        </authorList>
    </citation>
    <scope>IDENTIFICATION</scope>
    <source>
        <tissue evidence="10">Gonads</tissue>
    </source>
</reference>
<keyword evidence="2 7" id="KW-0732">Signal</keyword>
<evidence type="ECO:0000256" key="2">
    <source>
        <dbReference type="ARBA" id="ARBA00022729"/>
    </source>
</evidence>
<dbReference type="GeneID" id="115880294"/>
<dbReference type="SUPFAM" id="SSF57625">
    <property type="entry name" value="Invertebrate chitin-binding proteins"/>
    <property type="match status" value="1"/>
</dbReference>
<feature type="chain" id="PRO_5026784997" evidence="7">
    <location>
        <begin position="18"/>
        <end position="164"/>
    </location>
</feature>
<evidence type="ECO:0000256" key="7">
    <source>
        <dbReference type="SAM" id="SignalP"/>
    </source>
</evidence>
<evidence type="ECO:0000313" key="9">
    <source>
        <dbReference type="Proteomes" id="UP000504635"/>
    </source>
</evidence>
<protein>
    <submittedName>
        <fullName evidence="10">Mucin-2-like</fullName>
    </submittedName>
</protein>
<dbReference type="RefSeq" id="XP_030753338.1">
    <property type="nucleotide sequence ID" value="XM_030897478.1"/>
</dbReference>
<organism evidence="9 10">
    <name type="scientific">Sitophilus oryzae</name>
    <name type="common">Rice weevil</name>
    <name type="synonym">Curculio oryzae</name>
    <dbReference type="NCBI Taxonomy" id="7048"/>
    <lineage>
        <taxon>Eukaryota</taxon>
        <taxon>Metazoa</taxon>
        <taxon>Ecdysozoa</taxon>
        <taxon>Arthropoda</taxon>
        <taxon>Hexapoda</taxon>
        <taxon>Insecta</taxon>
        <taxon>Pterygota</taxon>
        <taxon>Neoptera</taxon>
        <taxon>Endopterygota</taxon>
        <taxon>Coleoptera</taxon>
        <taxon>Polyphaga</taxon>
        <taxon>Cucujiformia</taxon>
        <taxon>Curculionidae</taxon>
        <taxon>Dryophthorinae</taxon>
        <taxon>Sitophilus</taxon>
    </lineage>
</organism>